<dbReference type="PANTHER" id="PTHR35204">
    <property type="entry name" value="YALI0A21131P"/>
    <property type="match status" value="1"/>
</dbReference>
<dbReference type="InterPro" id="IPR038921">
    <property type="entry name" value="YOR389W-like"/>
</dbReference>
<evidence type="ECO:0000313" key="4">
    <source>
        <dbReference type="Proteomes" id="UP000305948"/>
    </source>
</evidence>
<dbReference type="AlphaFoldDB" id="A0A5C3NA57"/>
<dbReference type="PANTHER" id="PTHR35204:SF1">
    <property type="entry name" value="ENTEROTOXIN"/>
    <property type="match status" value="1"/>
</dbReference>
<keyword evidence="2" id="KW-0732">Signal</keyword>
<dbReference type="STRING" id="5364.A0A5C3NA57"/>
<gene>
    <name evidence="3" type="ORF">OE88DRAFT_1654651</name>
</gene>
<name>A0A5C3NA57_9AGAM</name>
<accession>A0A5C3NA57</accession>
<feature type="region of interest" description="Disordered" evidence="1">
    <location>
        <begin position="261"/>
        <end position="289"/>
    </location>
</feature>
<feature type="signal peptide" evidence="2">
    <location>
        <begin position="1"/>
        <end position="19"/>
    </location>
</feature>
<protein>
    <submittedName>
        <fullName evidence="3">Uncharacterized protein</fullName>
    </submittedName>
</protein>
<dbReference type="EMBL" id="ML213506">
    <property type="protein sequence ID" value="TFK54142.1"/>
    <property type="molecule type" value="Genomic_DNA"/>
</dbReference>
<organism evidence="3 4">
    <name type="scientific">Heliocybe sulcata</name>
    <dbReference type="NCBI Taxonomy" id="5364"/>
    <lineage>
        <taxon>Eukaryota</taxon>
        <taxon>Fungi</taxon>
        <taxon>Dikarya</taxon>
        <taxon>Basidiomycota</taxon>
        <taxon>Agaricomycotina</taxon>
        <taxon>Agaricomycetes</taxon>
        <taxon>Gloeophyllales</taxon>
        <taxon>Gloeophyllaceae</taxon>
        <taxon>Heliocybe</taxon>
    </lineage>
</organism>
<sequence length="587" mass="66189">MRGRSVLSLTACLFGIVAADTGQIPLLAHSGLTLTSGPTSHRGSYNVTTNLTGANYIFNALASLLQQLPNNLHPSGHTIVPAIIDAHTLLYHARPVKTGPPSPEWLAFDAEMSYSIMSGLPWGDGPHLSTYAATRDLKVLYFDGESAVLNGNGALDTQEVVIERKGQVPPPGWGWWDDYGRLDRLCKWKNDSKLYIDGFIRMNAGFELMWCNFTSGLELISHLNVTAPDTPPLQEFPFPFPPRRPPTDLSEGLYDHLSATGVTTDLNASEDPPYEEAPSRPRRPPWERTRSPYIMTSGYEWLRIATRRYEAPQPHVHLLTSGLLTFYDPQFTSLVSIRDGSPMSRHRVWANVSEEDAVKAVDTLEEIVRRGDDLWTRRGINWNLIARDVAENWGDRLAQMRAALEDNSSEDRNATAQVQQVRLLAFTLLNPYLDTRNIPLFFNQSDPDEWLPPTMLRCTTTSTAAIPTARLTAQEQLLKASIETVLHNLCQMAGHILVSSIEAGNKTKEEELADSWREEVTSMMEWLDWAMWVRCERQCGWNEICAVPTWPIIGPIGRPGRDQEPSERQKARCVSYKEWIHQDRRGF</sequence>
<evidence type="ECO:0000313" key="3">
    <source>
        <dbReference type="EMBL" id="TFK54142.1"/>
    </source>
</evidence>
<dbReference type="OrthoDB" id="10261782at2759"/>
<keyword evidence="4" id="KW-1185">Reference proteome</keyword>
<reference evidence="3 4" key="1">
    <citation type="journal article" date="2019" name="Nat. Ecol. Evol.">
        <title>Megaphylogeny resolves global patterns of mushroom evolution.</title>
        <authorList>
            <person name="Varga T."/>
            <person name="Krizsan K."/>
            <person name="Foldi C."/>
            <person name="Dima B."/>
            <person name="Sanchez-Garcia M."/>
            <person name="Sanchez-Ramirez S."/>
            <person name="Szollosi G.J."/>
            <person name="Szarkandi J.G."/>
            <person name="Papp V."/>
            <person name="Albert L."/>
            <person name="Andreopoulos W."/>
            <person name="Angelini C."/>
            <person name="Antonin V."/>
            <person name="Barry K.W."/>
            <person name="Bougher N.L."/>
            <person name="Buchanan P."/>
            <person name="Buyck B."/>
            <person name="Bense V."/>
            <person name="Catcheside P."/>
            <person name="Chovatia M."/>
            <person name="Cooper J."/>
            <person name="Damon W."/>
            <person name="Desjardin D."/>
            <person name="Finy P."/>
            <person name="Geml J."/>
            <person name="Haridas S."/>
            <person name="Hughes K."/>
            <person name="Justo A."/>
            <person name="Karasinski D."/>
            <person name="Kautmanova I."/>
            <person name="Kiss B."/>
            <person name="Kocsube S."/>
            <person name="Kotiranta H."/>
            <person name="LaButti K.M."/>
            <person name="Lechner B.E."/>
            <person name="Liimatainen K."/>
            <person name="Lipzen A."/>
            <person name="Lukacs Z."/>
            <person name="Mihaltcheva S."/>
            <person name="Morgado L.N."/>
            <person name="Niskanen T."/>
            <person name="Noordeloos M.E."/>
            <person name="Ohm R.A."/>
            <person name="Ortiz-Santana B."/>
            <person name="Ovrebo C."/>
            <person name="Racz N."/>
            <person name="Riley R."/>
            <person name="Savchenko A."/>
            <person name="Shiryaev A."/>
            <person name="Soop K."/>
            <person name="Spirin V."/>
            <person name="Szebenyi C."/>
            <person name="Tomsovsky M."/>
            <person name="Tulloss R.E."/>
            <person name="Uehling J."/>
            <person name="Grigoriev I.V."/>
            <person name="Vagvolgyi C."/>
            <person name="Papp T."/>
            <person name="Martin F.M."/>
            <person name="Miettinen O."/>
            <person name="Hibbett D.S."/>
            <person name="Nagy L.G."/>
        </authorList>
    </citation>
    <scope>NUCLEOTIDE SEQUENCE [LARGE SCALE GENOMIC DNA]</scope>
    <source>
        <strain evidence="3 4">OMC1185</strain>
    </source>
</reference>
<feature type="chain" id="PRO_5022849573" evidence="2">
    <location>
        <begin position="20"/>
        <end position="587"/>
    </location>
</feature>
<proteinExistence type="predicted"/>
<dbReference type="Proteomes" id="UP000305948">
    <property type="component" value="Unassembled WGS sequence"/>
</dbReference>
<evidence type="ECO:0000256" key="1">
    <source>
        <dbReference type="SAM" id="MobiDB-lite"/>
    </source>
</evidence>
<evidence type="ECO:0000256" key="2">
    <source>
        <dbReference type="SAM" id="SignalP"/>
    </source>
</evidence>